<reference evidence="1 2" key="1">
    <citation type="journal article" date="2020" name="bioRxiv">
        <title>Sequence and annotation of 42 cannabis genomes reveals extensive copy number variation in cannabinoid synthesis and pathogen resistance genes.</title>
        <authorList>
            <person name="Mckernan K.J."/>
            <person name="Helbert Y."/>
            <person name="Kane L.T."/>
            <person name="Ebling H."/>
            <person name="Zhang L."/>
            <person name="Liu B."/>
            <person name="Eaton Z."/>
            <person name="Mclaughlin S."/>
            <person name="Kingan S."/>
            <person name="Baybayan P."/>
            <person name="Concepcion G."/>
            <person name="Jordan M."/>
            <person name="Riva A."/>
            <person name="Barbazuk W."/>
            <person name="Harkins T."/>
        </authorList>
    </citation>
    <scope>NUCLEOTIDE SEQUENCE [LARGE SCALE GENOMIC DNA]</scope>
    <source>
        <strain evidence="2">cv. Jamaican Lion 4</strain>
        <tissue evidence="1">Leaf</tissue>
    </source>
</reference>
<protein>
    <submittedName>
        <fullName evidence="1">Uncharacterized protein</fullName>
    </submittedName>
</protein>
<gene>
    <name evidence="1" type="ORF">F8388_004115</name>
</gene>
<sequence>MVEVNPLSPSVPPCGPSL</sequence>
<dbReference type="Proteomes" id="UP000525078">
    <property type="component" value="Unassembled WGS sequence"/>
</dbReference>
<dbReference type="AlphaFoldDB" id="A0A7J6DNP0"/>
<evidence type="ECO:0000313" key="1">
    <source>
        <dbReference type="EMBL" id="KAF4347707.1"/>
    </source>
</evidence>
<name>A0A7J6DNP0_CANSA</name>
<comment type="caution">
    <text evidence="1">The sequence shown here is derived from an EMBL/GenBank/DDBJ whole genome shotgun (WGS) entry which is preliminary data.</text>
</comment>
<proteinExistence type="predicted"/>
<dbReference type="EMBL" id="JAATIP010000676">
    <property type="protein sequence ID" value="KAF4347707.1"/>
    <property type="molecule type" value="Genomic_DNA"/>
</dbReference>
<evidence type="ECO:0000313" key="2">
    <source>
        <dbReference type="Proteomes" id="UP000525078"/>
    </source>
</evidence>
<organism evidence="1 2">
    <name type="scientific">Cannabis sativa</name>
    <name type="common">Hemp</name>
    <name type="synonym">Marijuana</name>
    <dbReference type="NCBI Taxonomy" id="3483"/>
    <lineage>
        <taxon>Eukaryota</taxon>
        <taxon>Viridiplantae</taxon>
        <taxon>Streptophyta</taxon>
        <taxon>Embryophyta</taxon>
        <taxon>Tracheophyta</taxon>
        <taxon>Spermatophyta</taxon>
        <taxon>Magnoliopsida</taxon>
        <taxon>eudicotyledons</taxon>
        <taxon>Gunneridae</taxon>
        <taxon>Pentapetalae</taxon>
        <taxon>rosids</taxon>
        <taxon>fabids</taxon>
        <taxon>Rosales</taxon>
        <taxon>Cannabaceae</taxon>
        <taxon>Cannabis</taxon>
    </lineage>
</organism>
<accession>A0A7J6DNP0</accession>